<protein>
    <submittedName>
        <fullName evidence="1">Uncharacterized protein</fullName>
    </submittedName>
</protein>
<name>A0A3M7PSK3_BRAPC</name>
<gene>
    <name evidence="1" type="ORF">BpHYR1_051162</name>
</gene>
<comment type="caution">
    <text evidence="1">The sequence shown here is derived from an EMBL/GenBank/DDBJ whole genome shotgun (WGS) entry which is preliminary data.</text>
</comment>
<evidence type="ECO:0000313" key="1">
    <source>
        <dbReference type="EMBL" id="RNA02010.1"/>
    </source>
</evidence>
<evidence type="ECO:0000313" key="2">
    <source>
        <dbReference type="Proteomes" id="UP000276133"/>
    </source>
</evidence>
<sequence>MHQSFFNQKSCSLIKSYFKFIKRTKHFFLSKTLKIIKIYLCSKEMRIWKFYSSVKIGDFSEICSFSKCIALGNQIRNEIEVVKTQLI</sequence>
<keyword evidence="2" id="KW-1185">Reference proteome</keyword>
<proteinExistence type="predicted"/>
<accession>A0A3M7PSK3</accession>
<dbReference type="EMBL" id="REGN01009078">
    <property type="protein sequence ID" value="RNA02010.1"/>
    <property type="molecule type" value="Genomic_DNA"/>
</dbReference>
<organism evidence="1 2">
    <name type="scientific">Brachionus plicatilis</name>
    <name type="common">Marine rotifer</name>
    <name type="synonym">Brachionus muelleri</name>
    <dbReference type="NCBI Taxonomy" id="10195"/>
    <lineage>
        <taxon>Eukaryota</taxon>
        <taxon>Metazoa</taxon>
        <taxon>Spiralia</taxon>
        <taxon>Gnathifera</taxon>
        <taxon>Rotifera</taxon>
        <taxon>Eurotatoria</taxon>
        <taxon>Monogononta</taxon>
        <taxon>Pseudotrocha</taxon>
        <taxon>Ploima</taxon>
        <taxon>Brachionidae</taxon>
        <taxon>Brachionus</taxon>
    </lineage>
</organism>
<dbReference type="Proteomes" id="UP000276133">
    <property type="component" value="Unassembled WGS sequence"/>
</dbReference>
<dbReference type="AlphaFoldDB" id="A0A3M7PSK3"/>
<reference evidence="1 2" key="1">
    <citation type="journal article" date="2018" name="Sci. Rep.">
        <title>Genomic signatures of local adaptation to the degree of environmental predictability in rotifers.</title>
        <authorList>
            <person name="Franch-Gras L."/>
            <person name="Hahn C."/>
            <person name="Garcia-Roger E.M."/>
            <person name="Carmona M.J."/>
            <person name="Serra M."/>
            <person name="Gomez A."/>
        </authorList>
    </citation>
    <scope>NUCLEOTIDE SEQUENCE [LARGE SCALE GENOMIC DNA]</scope>
    <source>
        <strain evidence="1">HYR1</strain>
    </source>
</reference>